<name>A0A7C3UWH2_UNCW3</name>
<evidence type="ECO:0000313" key="1">
    <source>
        <dbReference type="EMBL" id="HGE99141.1"/>
    </source>
</evidence>
<proteinExistence type="predicted"/>
<dbReference type="EMBL" id="DTMQ01000019">
    <property type="protein sequence ID" value="HGE99141.1"/>
    <property type="molecule type" value="Genomic_DNA"/>
</dbReference>
<gene>
    <name evidence="1" type="ORF">ENX07_03615</name>
</gene>
<accession>A0A7C3UWH2</accession>
<organism evidence="1">
    <name type="scientific">candidate division WOR-3 bacterium</name>
    <dbReference type="NCBI Taxonomy" id="2052148"/>
    <lineage>
        <taxon>Bacteria</taxon>
        <taxon>Bacteria division WOR-3</taxon>
    </lineage>
</organism>
<reference evidence="1" key="1">
    <citation type="journal article" date="2020" name="mSystems">
        <title>Genome- and Community-Level Interaction Insights into Carbon Utilization and Element Cycling Functions of Hydrothermarchaeota in Hydrothermal Sediment.</title>
        <authorList>
            <person name="Zhou Z."/>
            <person name="Liu Y."/>
            <person name="Xu W."/>
            <person name="Pan J."/>
            <person name="Luo Z.H."/>
            <person name="Li M."/>
        </authorList>
    </citation>
    <scope>NUCLEOTIDE SEQUENCE [LARGE SCALE GENOMIC DNA]</scope>
    <source>
        <strain evidence="1">SpSt-906</strain>
    </source>
</reference>
<protein>
    <submittedName>
        <fullName evidence="1">Uncharacterized protein</fullName>
    </submittedName>
</protein>
<dbReference type="AlphaFoldDB" id="A0A7C3UWH2"/>
<sequence>MFNLFLVIITSLNSLYDDYAKYAEEVKKVYEVFGESVGNTWREGIQKKTEAVFDKFPKFSLDSMKTESIVKSTLKDTTKTDTFMKNWKDSAKTYIKKTFWFIGFYFTPIGKKEEDFVF</sequence>
<comment type="caution">
    <text evidence="1">The sequence shown here is derived from an EMBL/GenBank/DDBJ whole genome shotgun (WGS) entry which is preliminary data.</text>
</comment>